<reference evidence="2" key="1">
    <citation type="submission" date="2016-06" db="EMBL/GenBank/DDBJ databases">
        <title>Parallel loss of symbiosis genes in relatives of nitrogen-fixing non-legume Parasponia.</title>
        <authorList>
            <person name="Van Velzen R."/>
            <person name="Holmer R."/>
            <person name="Bu F."/>
            <person name="Rutten L."/>
            <person name="Van Zeijl A."/>
            <person name="Liu W."/>
            <person name="Santuari L."/>
            <person name="Cao Q."/>
            <person name="Sharma T."/>
            <person name="Shen D."/>
            <person name="Roswanjaya Y."/>
            <person name="Wardhani T."/>
            <person name="Kalhor M.S."/>
            <person name="Jansen J."/>
            <person name="Van den Hoogen J."/>
            <person name="Gungor B."/>
            <person name="Hartog M."/>
            <person name="Hontelez J."/>
            <person name="Verver J."/>
            <person name="Yang W.-C."/>
            <person name="Schijlen E."/>
            <person name="Repin R."/>
            <person name="Schilthuizen M."/>
            <person name="Schranz E."/>
            <person name="Heidstra R."/>
            <person name="Miyata K."/>
            <person name="Fedorova E."/>
            <person name="Kohlen W."/>
            <person name="Bisseling T."/>
            <person name="Smit S."/>
            <person name="Geurts R."/>
        </authorList>
    </citation>
    <scope>NUCLEOTIDE SEQUENCE [LARGE SCALE GENOMIC DNA]</scope>
    <source>
        <strain evidence="2">cv. WU1-14</strain>
    </source>
</reference>
<evidence type="ECO:0000313" key="1">
    <source>
        <dbReference type="EMBL" id="PON31504.1"/>
    </source>
</evidence>
<evidence type="ECO:0000313" key="2">
    <source>
        <dbReference type="Proteomes" id="UP000237105"/>
    </source>
</evidence>
<dbReference type="Proteomes" id="UP000237105">
    <property type="component" value="Unassembled WGS sequence"/>
</dbReference>
<gene>
    <name evidence="1" type="ORF">PanWU01x14_369370</name>
</gene>
<comment type="caution">
    <text evidence="1">The sequence shown here is derived from an EMBL/GenBank/DDBJ whole genome shotgun (WGS) entry which is preliminary data.</text>
</comment>
<proteinExistence type="predicted"/>
<name>A0A2P5A4Q6_PARAD</name>
<accession>A0A2P5A4Q6</accession>
<dbReference type="OrthoDB" id="1166633at2759"/>
<protein>
    <submittedName>
        <fullName evidence="1">Uncharacterized protein</fullName>
    </submittedName>
</protein>
<dbReference type="AlphaFoldDB" id="A0A2P5A4Q6"/>
<organism evidence="1 2">
    <name type="scientific">Parasponia andersonii</name>
    <name type="common">Sponia andersonii</name>
    <dbReference type="NCBI Taxonomy" id="3476"/>
    <lineage>
        <taxon>Eukaryota</taxon>
        <taxon>Viridiplantae</taxon>
        <taxon>Streptophyta</taxon>
        <taxon>Embryophyta</taxon>
        <taxon>Tracheophyta</taxon>
        <taxon>Spermatophyta</taxon>
        <taxon>Magnoliopsida</taxon>
        <taxon>eudicotyledons</taxon>
        <taxon>Gunneridae</taxon>
        <taxon>Pentapetalae</taxon>
        <taxon>rosids</taxon>
        <taxon>fabids</taxon>
        <taxon>Rosales</taxon>
        <taxon>Cannabaceae</taxon>
        <taxon>Parasponia</taxon>
    </lineage>
</organism>
<dbReference type="EMBL" id="JXTB01001019">
    <property type="protein sequence ID" value="PON31504.1"/>
    <property type="molecule type" value="Genomic_DNA"/>
</dbReference>
<keyword evidence="2" id="KW-1185">Reference proteome</keyword>
<sequence length="182" mass="19852">MEGLDGKDYMLYGTWLKACCDIPNCLTKQLQPQAYVFNTEPTPEPTPCGSRSSQLHIVGLNVYKSPHCFVPAIIRPLLALPSPQTPPPSPEISLAKKPDQSSECISSFLTHKRQPGPPLLKPASPSATKYKTQTNTISSPNIVPTILSLLSSEKFVIPSLVLVMLSPPHLHPLQDCFVVSLI</sequence>